<evidence type="ECO:0000256" key="1">
    <source>
        <dbReference type="SAM" id="SignalP"/>
    </source>
</evidence>
<gene>
    <name evidence="2" type="ORF">PHMEG_00021015</name>
</gene>
<keyword evidence="1" id="KW-0732">Signal</keyword>
<proteinExistence type="predicted"/>
<name>A0A225VMF9_9STRA</name>
<feature type="signal peptide" evidence="1">
    <location>
        <begin position="1"/>
        <end position="23"/>
    </location>
</feature>
<sequence>MASRNPRAQPIFRLLFWWKTSLHLRISASHAPGAVNTRADAGSRISANEYYATLFSSLTPEWTLATPSVDIPDLTTLWERISGLTPLQIPRLTNIAALYGLPGSAEFLSIIKYNIFRILYFTVSSLGLGPADPSAAIQNWVFSKAFDTSSPLLEEFPIQHPHICMLLKGISRLDTPRVRKSPVSIFWRLVFTASASTLPLIKHYGGRSEIVAISSGCLSGLQFGPKIFPSWTT</sequence>
<accession>A0A225VMF9</accession>
<dbReference type="AlphaFoldDB" id="A0A225VMF9"/>
<comment type="caution">
    <text evidence="2">The sequence shown here is derived from an EMBL/GenBank/DDBJ whole genome shotgun (WGS) entry which is preliminary data.</text>
</comment>
<dbReference type="OrthoDB" id="101778at2759"/>
<feature type="chain" id="PRO_5013076019" evidence="1">
    <location>
        <begin position="24"/>
        <end position="233"/>
    </location>
</feature>
<evidence type="ECO:0000313" key="3">
    <source>
        <dbReference type="Proteomes" id="UP000198211"/>
    </source>
</evidence>
<evidence type="ECO:0000313" key="2">
    <source>
        <dbReference type="EMBL" id="OWZ06696.1"/>
    </source>
</evidence>
<reference evidence="3" key="1">
    <citation type="submission" date="2017-03" db="EMBL/GenBank/DDBJ databases">
        <title>Phytopthora megakarya and P. palmivora, two closely related causual agents of cacao black pod achieved similar genome size and gene model numbers by different mechanisms.</title>
        <authorList>
            <person name="Ali S."/>
            <person name="Shao J."/>
            <person name="Larry D.J."/>
            <person name="Kronmiller B."/>
            <person name="Shen D."/>
            <person name="Strem M.D."/>
            <person name="Melnick R.L."/>
            <person name="Guiltinan M.J."/>
            <person name="Tyler B.M."/>
            <person name="Meinhardt L.W."/>
            <person name="Bailey B.A."/>
        </authorList>
    </citation>
    <scope>NUCLEOTIDE SEQUENCE [LARGE SCALE GENOMIC DNA]</scope>
    <source>
        <strain evidence="3">zdho120</strain>
    </source>
</reference>
<dbReference type="EMBL" id="NBNE01003856">
    <property type="protein sequence ID" value="OWZ06696.1"/>
    <property type="molecule type" value="Genomic_DNA"/>
</dbReference>
<protein>
    <submittedName>
        <fullName evidence="2">Uncharacterized protein</fullName>
    </submittedName>
</protein>
<keyword evidence="3" id="KW-1185">Reference proteome</keyword>
<dbReference type="Proteomes" id="UP000198211">
    <property type="component" value="Unassembled WGS sequence"/>
</dbReference>
<organism evidence="2 3">
    <name type="scientific">Phytophthora megakarya</name>
    <dbReference type="NCBI Taxonomy" id="4795"/>
    <lineage>
        <taxon>Eukaryota</taxon>
        <taxon>Sar</taxon>
        <taxon>Stramenopiles</taxon>
        <taxon>Oomycota</taxon>
        <taxon>Peronosporomycetes</taxon>
        <taxon>Peronosporales</taxon>
        <taxon>Peronosporaceae</taxon>
        <taxon>Phytophthora</taxon>
    </lineage>
</organism>